<evidence type="ECO:0000313" key="2">
    <source>
        <dbReference type="Proteomes" id="UP001386955"/>
    </source>
</evidence>
<reference evidence="1 2" key="1">
    <citation type="submission" date="2024-01" db="EMBL/GenBank/DDBJ databases">
        <title>The genomes of 5 underutilized Papilionoideae crops provide insights into root nodulation and disease resistanc.</title>
        <authorList>
            <person name="Jiang F."/>
        </authorList>
    </citation>
    <scope>NUCLEOTIDE SEQUENCE [LARGE SCALE GENOMIC DNA]</scope>
    <source>
        <strain evidence="1">DUOXIRENSHENG_FW03</strain>
        <tissue evidence="1">Leaves</tissue>
    </source>
</reference>
<comment type="caution">
    <text evidence="1">The sequence shown here is derived from an EMBL/GenBank/DDBJ whole genome shotgun (WGS) entry which is preliminary data.</text>
</comment>
<dbReference type="PANTHER" id="PTHR33144:SF45">
    <property type="entry name" value="TRANSPOSASE TNP1_EN_SPM-LIKE DOMAIN-CONTAINING PROTEIN"/>
    <property type="match status" value="1"/>
</dbReference>
<dbReference type="AlphaFoldDB" id="A0AAN9XED3"/>
<dbReference type="PANTHER" id="PTHR33144">
    <property type="entry name" value="OS10G0409366 PROTEIN-RELATED"/>
    <property type="match status" value="1"/>
</dbReference>
<organism evidence="1 2">
    <name type="scientific">Psophocarpus tetragonolobus</name>
    <name type="common">Winged bean</name>
    <name type="synonym">Dolichos tetragonolobus</name>
    <dbReference type="NCBI Taxonomy" id="3891"/>
    <lineage>
        <taxon>Eukaryota</taxon>
        <taxon>Viridiplantae</taxon>
        <taxon>Streptophyta</taxon>
        <taxon>Embryophyta</taxon>
        <taxon>Tracheophyta</taxon>
        <taxon>Spermatophyta</taxon>
        <taxon>Magnoliopsida</taxon>
        <taxon>eudicotyledons</taxon>
        <taxon>Gunneridae</taxon>
        <taxon>Pentapetalae</taxon>
        <taxon>rosids</taxon>
        <taxon>fabids</taxon>
        <taxon>Fabales</taxon>
        <taxon>Fabaceae</taxon>
        <taxon>Papilionoideae</taxon>
        <taxon>50 kb inversion clade</taxon>
        <taxon>NPAAA clade</taxon>
        <taxon>indigoferoid/millettioid clade</taxon>
        <taxon>Phaseoleae</taxon>
        <taxon>Psophocarpus</taxon>
    </lineage>
</organism>
<evidence type="ECO:0000313" key="1">
    <source>
        <dbReference type="EMBL" id="KAK7389142.1"/>
    </source>
</evidence>
<proteinExistence type="predicted"/>
<dbReference type="InterPro" id="IPR004252">
    <property type="entry name" value="Probable_transposase_24"/>
</dbReference>
<dbReference type="EMBL" id="JAYMYS010000006">
    <property type="protein sequence ID" value="KAK7389142.1"/>
    <property type="molecule type" value="Genomic_DNA"/>
</dbReference>
<sequence>MDVSHRKVLGEIDEICYDIVGSSSRRSSKIIHNDGHWKKWKEYRLSLFDKFYDDSKSREENIRNPPYSILAVEWAAFLDYRLDEKAKQMCKKNAENRAKLRINHTSGSKKLKRKMTELMAKTGQPINRGTLYIHTHKRNDGTYINEETRIVCEKISEIESEGTALIEVSMNDSLGQVFGKEHPGKL</sequence>
<keyword evidence="2" id="KW-1185">Reference proteome</keyword>
<protein>
    <submittedName>
        <fullName evidence="1">Uncharacterized protein</fullName>
    </submittedName>
</protein>
<dbReference type="Pfam" id="PF03004">
    <property type="entry name" value="Transposase_24"/>
    <property type="match status" value="1"/>
</dbReference>
<gene>
    <name evidence="1" type="ORF">VNO78_23974</name>
</gene>
<name>A0AAN9XED3_PSOTE</name>
<dbReference type="Proteomes" id="UP001386955">
    <property type="component" value="Unassembled WGS sequence"/>
</dbReference>
<accession>A0AAN9XED3</accession>